<organism evidence="12">
    <name type="scientific">Polynucleobacter sp. UK-FUSCHL-C3</name>
    <dbReference type="NCBI Taxonomy" id="2955208"/>
    <lineage>
        <taxon>Bacteria</taxon>
        <taxon>Pseudomonadati</taxon>
        <taxon>Pseudomonadota</taxon>
        <taxon>Betaproteobacteria</taxon>
        <taxon>Burkholderiales</taxon>
        <taxon>Burkholderiaceae</taxon>
        <taxon>Polynucleobacter</taxon>
    </lineage>
</organism>
<comment type="catalytic activity">
    <reaction evidence="8 10">
        <text>dITP + H2O = dIMP + diphosphate + H(+)</text>
        <dbReference type="Rhea" id="RHEA:28342"/>
        <dbReference type="ChEBI" id="CHEBI:15377"/>
        <dbReference type="ChEBI" id="CHEBI:15378"/>
        <dbReference type="ChEBI" id="CHEBI:33019"/>
        <dbReference type="ChEBI" id="CHEBI:61194"/>
        <dbReference type="ChEBI" id="CHEBI:61382"/>
        <dbReference type="EC" id="3.6.1.66"/>
    </reaction>
</comment>
<dbReference type="GO" id="GO:0005829">
    <property type="term" value="C:cytosol"/>
    <property type="evidence" value="ECO:0007669"/>
    <property type="project" value="TreeGrafter"/>
</dbReference>
<feature type="binding site" evidence="10">
    <location>
        <position position="176"/>
    </location>
    <ligand>
        <name>substrate</name>
    </ligand>
</feature>
<gene>
    <name evidence="12" type="primary">rdgB</name>
    <name evidence="12" type="ORF">NKE59_06450</name>
</gene>
<feature type="active site" description="Proton acceptor" evidence="10">
    <location>
        <position position="70"/>
    </location>
</feature>
<sequence length="203" mass="22019">MNQSLVLASNNAGKLREFAELLKPFAIDVIAQGQLSIPAAEEPFETFVDNALAKARHASLLSALPALADDSGICVDALGGAPGVRSARFAGEHCSDRDNNRKLISALENQPNRRAHYVCVLALVRSATDSQPLIVETRWDGEIIDTPRGANGFGYDPYFYLPEQGKTAAELLAEHKNQISHRGQALRNLMSQLQNSSFFTANA</sequence>
<evidence type="ECO:0000256" key="4">
    <source>
        <dbReference type="ARBA" id="ARBA00022741"/>
    </source>
</evidence>
<dbReference type="GO" id="GO:0017111">
    <property type="term" value="F:ribonucleoside triphosphate phosphatase activity"/>
    <property type="evidence" value="ECO:0007669"/>
    <property type="project" value="InterPro"/>
</dbReference>
<keyword evidence="5 10" id="KW-0378">Hydrolase</keyword>
<name>A0AAU8A1R9_9BURK</name>
<dbReference type="Pfam" id="PF01725">
    <property type="entry name" value="Ham1p_like"/>
    <property type="match status" value="1"/>
</dbReference>
<dbReference type="GO" id="GO:0036220">
    <property type="term" value="F:ITP diphosphatase activity"/>
    <property type="evidence" value="ECO:0007669"/>
    <property type="project" value="UniProtKB-UniRule"/>
</dbReference>
<dbReference type="GO" id="GO:0046872">
    <property type="term" value="F:metal ion binding"/>
    <property type="evidence" value="ECO:0007669"/>
    <property type="project" value="UniProtKB-KW"/>
</dbReference>
<feature type="binding site" evidence="10">
    <location>
        <position position="71"/>
    </location>
    <ligand>
        <name>substrate</name>
    </ligand>
</feature>
<comment type="function">
    <text evidence="10">Pyrophosphatase that catalyzes the hydrolysis of nucleoside triphosphates to their monophosphate derivatives, with a high preference for the non-canonical purine nucleotides XTP (xanthosine triphosphate), dITP (deoxyinosine triphosphate) and ITP. Seems to function as a house-cleaning enzyme that removes non-canonical purine nucleotides from the nucleotide pool, thus preventing their incorporation into DNA/RNA and avoiding chromosomal lesions.</text>
</comment>
<feature type="binding site" evidence="10">
    <location>
        <begin position="181"/>
        <end position="182"/>
    </location>
    <ligand>
        <name>substrate</name>
    </ligand>
</feature>
<comment type="catalytic activity">
    <reaction evidence="9 10">
        <text>XTP + H2O = XMP + diphosphate + H(+)</text>
        <dbReference type="Rhea" id="RHEA:28610"/>
        <dbReference type="ChEBI" id="CHEBI:15377"/>
        <dbReference type="ChEBI" id="CHEBI:15378"/>
        <dbReference type="ChEBI" id="CHEBI:33019"/>
        <dbReference type="ChEBI" id="CHEBI:57464"/>
        <dbReference type="ChEBI" id="CHEBI:61314"/>
        <dbReference type="EC" id="3.6.1.66"/>
    </reaction>
</comment>
<dbReference type="GO" id="GO:0000166">
    <property type="term" value="F:nucleotide binding"/>
    <property type="evidence" value="ECO:0007669"/>
    <property type="project" value="UniProtKB-KW"/>
</dbReference>
<dbReference type="InterPro" id="IPR029001">
    <property type="entry name" value="ITPase-like_fam"/>
</dbReference>
<evidence type="ECO:0000256" key="1">
    <source>
        <dbReference type="ARBA" id="ARBA00008023"/>
    </source>
</evidence>
<evidence type="ECO:0000256" key="2">
    <source>
        <dbReference type="ARBA" id="ARBA00011738"/>
    </source>
</evidence>
<evidence type="ECO:0000256" key="6">
    <source>
        <dbReference type="ARBA" id="ARBA00022842"/>
    </source>
</evidence>
<dbReference type="AlphaFoldDB" id="A0AAU8A1R9"/>
<dbReference type="PANTHER" id="PTHR11067">
    <property type="entry name" value="INOSINE TRIPHOSPHATE PYROPHOSPHATASE/HAM1 PROTEIN"/>
    <property type="match status" value="1"/>
</dbReference>
<dbReference type="GO" id="GO:0036222">
    <property type="term" value="F:XTP diphosphatase activity"/>
    <property type="evidence" value="ECO:0007669"/>
    <property type="project" value="UniProtKB-UniRule"/>
</dbReference>
<evidence type="ECO:0000256" key="7">
    <source>
        <dbReference type="ARBA" id="ARBA00023080"/>
    </source>
</evidence>
<dbReference type="HAMAP" id="MF_01405">
    <property type="entry name" value="Non_canon_purine_NTPase"/>
    <property type="match status" value="1"/>
</dbReference>
<feature type="binding site" evidence="10">
    <location>
        <position position="41"/>
    </location>
    <ligand>
        <name>Mg(2+)</name>
        <dbReference type="ChEBI" id="CHEBI:18420"/>
    </ligand>
</feature>
<dbReference type="EC" id="3.6.1.66" evidence="10"/>
<dbReference type="SUPFAM" id="SSF52972">
    <property type="entry name" value="ITPase-like"/>
    <property type="match status" value="1"/>
</dbReference>
<evidence type="ECO:0000256" key="3">
    <source>
        <dbReference type="ARBA" id="ARBA00022723"/>
    </source>
</evidence>
<keyword evidence="7 10" id="KW-0546">Nucleotide metabolism</keyword>
<protein>
    <recommendedName>
        <fullName evidence="10">dITP/XTP pyrophosphatase</fullName>
        <ecNumber evidence="10">3.6.1.66</ecNumber>
    </recommendedName>
    <alternativeName>
        <fullName evidence="10">Non-canonical purine NTP pyrophosphatase</fullName>
    </alternativeName>
    <alternativeName>
        <fullName evidence="10">Non-standard purine NTP pyrophosphatase</fullName>
    </alternativeName>
    <alternativeName>
        <fullName evidence="10">Nucleoside-triphosphate diphosphatase</fullName>
    </alternativeName>
    <alternativeName>
        <fullName evidence="10">Nucleoside-triphosphate pyrophosphatase</fullName>
        <shortName evidence="10">NTPase</shortName>
    </alternativeName>
</protein>
<dbReference type="Gene3D" id="3.90.950.10">
    <property type="match status" value="1"/>
</dbReference>
<feature type="binding site" evidence="10">
    <location>
        <position position="70"/>
    </location>
    <ligand>
        <name>Mg(2+)</name>
        <dbReference type="ChEBI" id="CHEBI:18420"/>
    </ligand>
</feature>
<dbReference type="GO" id="GO:0035870">
    <property type="term" value="F:dITP diphosphatase activity"/>
    <property type="evidence" value="ECO:0007669"/>
    <property type="project" value="UniProtKB-UniRule"/>
</dbReference>
<dbReference type="GO" id="GO:0009146">
    <property type="term" value="P:purine nucleoside triphosphate catabolic process"/>
    <property type="evidence" value="ECO:0007669"/>
    <property type="project" value="UniProtKB-UniRule"/>
</dbReference>
<keyword evidence="4 10" id="KW-0547">Nucleotide-binding</keyword>
<evidence type="ECO:0000256" key="9">
    <source>
        <dbReference type="ARBA" id="ARBA00052017"/>
    </source>
</evidence>
<dbReference type="InterPro" id="IPR020922">
    <property type="entry name" value="dITP/XTP_pyrophosphatase"/>
</dbReference>
<comment type="catalytic activity">
    <reaction evidence="10">
        <text>ITP + H2O = IMP + diphosphate + H(+)</text>
        <dbReference type="Rhea" id="RHEA:29399"/>
        <dbReference type="ChEBI" id="CHEBI:15377"/>
        <dbReference type="ChEBI" id="CHEBI:15378"/>
        <dbReference type="ChEBI" id="CHEBI:33019"/>
        <dbReference type="ChEBI" id="CHEBI:58053"/>
        <dbReference type="ChEBI" id="CHEBI:61402"/>
        <dbReference type="EC" id="3.6.1.66"/>
    </reaction>
</comment>
<feature type="binding site" evidence="10">
    <location>
        <begin position="153"/>
        <end position="156"/>
    </location>
    <ligand>
        <name>substrate</name>
    </ligand>
</feature>
<accession>A0AAU8A1R9</accession>
<evidence type="ECO:0000256" key="5">
    <source>
        <dbReference type="ARBA" id="ARBA00022801"/>
    </source>
</evidence>
<dbReference type="CDD" id="cd00515">
    <property type="entry name" value="HAM1"/>
    <property type="match status" value="1"/>
</dbReference>
<comment type="cofactor">
    <cofactor evidence="10">
        <name>Mg(2+)</name>
        <dbReference type="ChEBI" id="CHEBI:18420"/>
    </cofactor>
    <text evidence="10">Binds 1 Mg(2+) ion per subunit.</text>
</comment>
<evidence type="ECO:0000256" key="8">
    <source>
        <dbReference type="ARBA" id="ARBA00051875"/>
    </source>
</evidence>
<keyword evidence="6 10" id="KW-0460">Magnesium</keyword>
<proteinExistence type="inferred from homology"/>
<dbReference type="NCBIfam" id="TIGR00042">
    <property type="entry name" value="RdgB/HAM1 family non-canonical purine NTP pyrophosphatase"/>
    <property type="match status" value="1"/>
</dbReference>
<evidence type="ECO:0000256" key="10">
    <source>
        <dbReference type="HAMAP-Rule" id="MF_01405"/>
    </source>
</evidence>
<dbReference type="FunFam" id="3.90.950.10:FF:000001">
    <property type="entry name" value="dITP/XTP pyrophosphatase"/>
    <property type="match status" value="1"/>
</dbReference>
<dbReference type="GO" id="GO:0009117">
    <property type="term" value="P:nucleotide metabolic process"/>
    <property type="evidence" value="ECO:0007669"/>
    <property type="project" value="UniProtKB-KW"/>
</dbReference>
<comment type="similarity">
    <text evidence="1 10 11">Belongs to the HAM1 NTPase family.</text>
</comment>
<dbReference type="RefSeq" id="WP_353438163.1">
    <property type="nucleotide sequence ID" value="NZ_CP099959.1"/>
</dbReference>
<evidence type="ECO:0000313" key="12">
    <source>
        <dbReference type="EMBL" id="XCC57133.1"/>
    </source>
</evidence>
<reference evidence="12" key="1">
    <citation type="submission" date="2022-06" db="EMBL/GenBank/DDBJ databases">
        <title>New Polynucleobacter species.</title>
        <authorList>
            <person name="Hahn M.W."/>
        </authorList>
    </citation>
    <scope>NUCLEOTIDE SEQUENCE</scope>
    <source>
        <strain evidence="12">UK-FUSCHL-C3</strain>
    </source>
</reference>
<comment type="subunit">
    <text evidence="2 10">Homodimer.</text>
</comment>
<dbReference type="PANTHER" id="PTHR11067:SF9">
    <property type="entry name" value="INOSINE TRIPHOSPHATE PYROPHOSPHATASE"/>
    <property type="match status" value="1"/>
</dbReference>
<evidence type="ECO:0000256" key="11">
    <source>
        <dbReference type="RuleBase" id="RU003781"/>
    </source>
</evidence>
<keyword evidence="3 10" id="KW-0479">Metal-binding</keyword>
<dbReference type="EMBL" id="CP099959">
    <property type="protein sequence ID" value="XCC57133.1"/>
    <property type="molecule type" value="Genomic_DNA"/>
</dbReference>
<feature type="binding site" evidence="10">
    <location>
        <begin position="9"/>
        <end position="14"/>
    </location>
    <ligand>
        <name>substrate</name>
    </ligand>
</feature>
<dbReference type="InterPro" id="IPR002637">
    <property type="entry name" value="RdgB/HAM1"/>
</dbReference>